<evidence type="ECO:0000256" key="8">
    <source>
        <dbReference type="SAM" id="MobiDB-lite"/>
    </source>
</evidence>
<evidence type="ECO:0000313" key="12">
    <source>
        <dbReference type="RefSeq" id="XP_053539112.1"/>
    </source>
</evidence>
<dbReference type="InterPro" id="IPR011030">
    <property type="entry name" value="Lipovitellin_superhlx_dom"/>
</dbReference>
<dbReference type="GO" id="GO:0032355">
    <property type="term" value="P:response to estradiol"/>
    <property type="evidence" value="ECO:0007669"/>
    <property type="project" value="TreeGrafter"/>
</dbReference>
<dbReference type="SMART" id="SM01169">
    <property type="entry name" value="DUF1943"/>
    <property type="match status" value="1"/>
</dbReference>
<dbReference type="Gene3D" id="1.25.10.20">
    <property type="entry name" value="Vitellinogen, superhelical"/>
    <property type="match status" value="1"/>
</dbReference>
<protein>
    <submittedName>
        <fullName evidence="12">Vitellogenin</fullName>
    </submittedName>
</protein>
<feature type="disulfide bond" evidence="7">
    <location>
        <begin position="204"/>
        <end position="207"/>
    </location>
</feature>
<dbReference type="Pfam" id="PF01347">
    <property type="entry name" value="Vitellogenin_N"/>
    <property type="match status" value="1"/>
</dbReference>
<feature type="compositionally biased region" description="Low complexity" evidence="8">
    <location>
        <begin position="1058"/>
        <end position="1119"/>
    </location>
</feature>
<evidence type="ECO:0000313" key="11">
    <source>
        <dbReference type="Proteomes" id="UP000221080"/>
    </source>
</evidence>
<dbReference type="GO" id="GO:0071391">
    <property type="term" value="P:cellular response to estrogen stimulus"/>
    <property type="evidence" value="ECO:0007669"/>
    <property type="project" value="TreeGrafter"/>
</dbReference>
<dbReference type="FunFam" id="2.20.80.10:FF:000001">
    <property type="entry name" value="Vitellogenin 7"/>
    <property type="match status" value="1"/>
</dbReference>
<dbReference type="Pfam" id="PF09175">
    <property type="entry name" value="Vit_b-sht_shell"/>
    <property type="match status" value="1"/>
</dbReference>
<feature type="chain" id="PRO_5039945497" evidence="9">
    <location>
        <begin position="16"/>
        <end position="1370"/>
    </location>
</feature>
<feature type="region of interest" description="Disordered" evidence="8">
    <location>
        <begin position="1058"/>
        <end position="1149"/>
    </location>
</feature>
<dbReference type="InterPro" id="IPR001747">
    <property type="entry name" value="Vitellogenin_N"/>
</dbReference>
<evidence type="ECO:0000256" key="7">
    <source>
        <dbReference type="PROSITE-ProRule" id="PRU00557"/>
    </source>
</evidence>
<evidence type="ECO:0000256" key="6">
    <source>
        <dbReference type="ARBA" id="ARBA00057087"/>
    </source>
</evidence>
<dbReference type="FunFam" id="1.25.10.20:FF:000002">
    <property type="entry name" value="Vitellogenin 7"/>
    <property type="match status" value="1"/>
</dbReference>
<evidence type="ECO:0000256" key="4">
    <source>
        <dbReference type="ARBA" id="ARBA00023157"/>
    </source>
</evidence>
<dbReference type="PANTHER" id="PTHR23345">
    <property type="entry name" value="VITELLOGENIN-RELATED"/>
    <property type="match status" value="1"/>
</dbReference>
<dbReference type="SMART" id="SM01170">
    <property type="entry name" value="DUF1944"/>
    <property type="match status" value="1"/>
</dbReference>
<dbReference type="InterPro" id="IPR015255">
    <property type="entry name" value="Vitellinogen_open_b-sht"/>
</dbReference>
<dbReference type="InterPro" id="IPR015816">
    <property type="entry name" value="Vitellinogen_b-sht_N"/>
</dbReference>
<dbReference type="PANTHER" id="PTHR23345:SF9">
    <property type="entry name" value="VITELLOGENIN-RELATED"/>
    <property type="match status" value="1"/>
</dbReference>
<organism evidence="11 12">
    <name type="scientific">Ictalurus punctatus</name>
    <name type="common">Channel catfish</name>
    <name type="synonym">Silurus punctatus</name>
    <dbReference type="NCBI Taxonomy" id="7998"/>
    <lineage>
        <taxon>Eukaryota</taxon>
        <taxon>Metazoa</taxon>
        <taxon>Chordata</taxon>
        <taxon>Craniata</taxon>
        <taxon>Vertebrata</taxon>
        <taxon>Euteleostomi</taxon>
        <taxon>Actinopterygii</taxon>
        <taxon>Neopterygii</taxon>
        <taxon>Teleostei</taxon>
        <taxon>Ostariophysi</taxon>
        <taxon>Siluriformes</taxon>
        <taxon>Ictaluridae</taxon>
        <taxon>Ictalurus</taxon>
    </lineage>
</organism>
<evidence type="ECO:0000256" key="1">
    <source>
        <dbReference type="ARBA" id="ARBA00022553"/>
    </source>
</evidence>
<dbReference type="PROSITE" id="PS51211">
    <property type="entry name" value="VITELLOGENIN"/>
    <property type="match status" value="1"/>
</dbReference>
<dbReference type="InterPro" id="IPR015819">
    <property type="entry name" value="Lipid_transp_b-sht_shell"/>
</dbReference>
<sequence>MRAVVLALTLALVASQQINLVPEFAAGKTFVYKYEGLLLGGLPQEGLAKAGVKVSSKVLVSAVAQNTFLLKLVNPQLFQYTGIWPEDAFAPAAKLTSALKAQLEVPIKFEYTNGMVGKVFAPAGVSATVLNLHRGILNILQLNLKNTQNVYELHEAGPQGVCKTHYMISEDEKTHQIAVRKSKDLTNCHERVIKDIGLAYTETCVECQKRVKSLTGTATFSYTMKPTDTGALVSEAIVEEVHQFSPLNTETGAAQMKAKQILTLEEEQNAPTAPLPGEYLARGSLQYEFATEILQTPIQLLKINNAQAQIGEVLQHLVENNQAMVHEDAPLKFVQLVQLMRVATLESIEAIWAQYKNKPVNRRWILDALPVVGTPVALQFIKEKFQADELAVPEFTQALLVALHMVTANPDVIQLTANLAMDPKVKNIPALREVTMLGCGSMIAKYCAEVPTCDADLLRPIHEIAAAAISKAEIPEITLALKVLGNAGHPASLKTIMKLLPGFGSAAAAAPMSVQVDAILALRNIAKKEPKLVQPVALQLFMNKALHPELRMVACIVLFEAKPSVALMATLAGALEREPNMHVVSFAYSHIKSLTRSMAPDYMHVAAAANVAIRMLSPKLDRLSYHFSRAIHFDLYISPLMVGAAGSAYMINDAATIFPRAVITKARAYLAGAAADVLEVGVRTEGLQEALQKTVPHDENADRITKIKHTIKALMDWKSLPTNQPLASIFVKVLGQEIAFANIDKTFIQAIIEQAAQIATGPRSRELLKEAVEALQKGFAFQYAKPLLAAEVRRILPSSLGVPMELSYYTAAVAAADLNVKATITPPLPEHPETLTLDQLMKTDIQLQAEARPSVALQTFAVIGVNTALIQAAVMARGKLHTVVPGKVSIRADLPNGNVKLEVLPVAVPDHIADVSFETVAVTRNIEDLPTERTVSLAPPMPSDAAQRWIPASVQKNMCGVIPYIKIKGCIEVSSQNAGFMGLNPLYYIVGQHSARISLARGDGPALERLELELQVGPKAAEKLRKESSNGDVQSTEESTILLKLREILAAGLKNINSSSISSSSSASNSKSSNSSRSVSNSKSASSSKSVSNSKSVSSSRSSRSSRSSSSSSSSSSRSSRARRTKNTNSYAQFRKFNKEQGMSKGSSASSIEAIQRQAKLLGDAVPPAFAIIARAVRADRKLGFQIAAYMDMPTSRVQMVLESIKENDKWKICADAILPSKHKVAARFAIGEQCQDYSVTVKAETGLHEEHPAARFGLGWNRVPTILNYAIPLAKRAREYIPRVAYLVGCNADSADNDEREVNLIVALPTQKSVSIVLRIPTMTVSKLDVPLPIAMPIEQDGTIPALQNLDIWAIVKKCLNDIRECSST</sequence>
<dbReference type="SUPFAM" id="SSF48431">
    <property type="entry name" value="Lipovitellin-phosvitin complex, superhelical domain"/>
    <property type="match status" value="1"/>
</dbReference>
<keyword evidence="1" id="KW-0597">Phosphoprotein</keyword>
<dbReference type="KEGG" id="ipu:108261655"/>
<gene>
    <name evidence="12" type="primary">LOC108261655</name>
</gene>
<dbReference type="Gene3D" id="2.20.90.10">
    <property type="entry name" value="Vitellinogen, beta-sheet shell domain"/>
    <property type="match status" value="1"/>
</dbReference>
<feature type="disulfide bond" evidence="7">
    <location>
        <begin position="162"/>
        <end position="188"/>
    </location>
</feature>
<dbReference type="GO" id="GO:0045735">
    <property type="term" value="F:nutrient reservoir activity"/>
    <property type="evidence" value="ECO:0007669"/>
    <property type="project" value="UniProtKB-KW"/>
</dbReference>
<proteinExistence type="predicted"/>
<keyword evidence="5" id="KW-0325">Glycoprotein</keyword>
<keyword evidence="4 7" id="KW-1015">Disulfide bond</keyword>
<dbReference type="Pfam" id="PF09172">
    <property type="entry name" value="Vit_open_b-sht"/>
    <property type="match status" value="1"/>
</dbReference>
<keyword evidence="3" id="KW-0758">Storage protein</keyword>
<comment type="caution">
    <text evidence="7">Lacks conserved residue(s) required for the propagation of feature annotation.</text>
</comment>
<keyword evidence="11" id="KW-1185">Reference proteome</keyword>
<dbReference type="FunFam" id="2.30.230.10:FF:000002">
    <property type="entry name" value="Vitellogenin 7"/>
    <property type="match status" value="1"/>
</dbReference>
<dbReference type="Gene3D" id="2.20.80.10">
    <property type="entry name" value="Lipovitellin-phosvitin complex, chain A, domain 4"/>
    <property type="match status" value="1"/>
</dbReference>
<dbReference type="RefSeq" id="XP_053539112.1">
    <property type="nucleotide sequence ID" value="XM_053683137.1"/>
</dbReference>
<dbReference type="OrthoDB" id="5956066at2759"/>
<reference evidence="12" key="2">
    <citation type="submission" date="2025-08" db="UniProtKB">
        <authorList>
            <consortium name="RefSeq"/>
        </authorList>
    </citation>
    <scope>IDENTIFICATION</scope>
    <source>
        <tissue evidence="12">Blood</tissue>
    </source>
</reference>
<keyword evidence="2 9" id="KW-0732">Signal</keyword>
<feature type="domain" description="Vitellogenin" evidence="10">
    <location>
        <begin position="24"/>
        <end position="662"/>
    </location>
</feature>
<dbReference type="Proteomes" id="UP000221080">
    <property type="component" value="Chromosome 10"/>
</dbReference>
<feature type="signal peptide" evidence="9">
    <location>
        <begin position="1"/>
        <end position="15"/>
    </location>
</feature>
<reference evidence="11" key="1">
    <citation type="journal article" date="2016" name="Nat. Commun.">
        <title>The channel catfish genome sequence provides insights into the evolution of scale formation in teleosts.</title>
        <authorList>
            <person name="Liu Z."/>
            <person name="Liu S."/>
            <person name="Yao J."/>
            <person name="Bao L."/>
            <person name="Zhang J."/>
            <person name="Li Y."/>
            <person name="Jiang C."/>
            <person name="Sun L."/>
            <person name="Wang R."/>
            <person name="Zhang Y."/>
            <person name="Zhou T."/>
            <person name="Zeng Q."/>
            <person name="Fu Q."/>
            <person name="Gao S."/>
            <person name="Li N."/>
            <person name="Koren S."/>
            <person name="Jiang Y."/>
            <person name="Zimin A."/>
            <person name="Xu P."/>
            <person name="Phillippy A.M."/>
            <person name="Geng X."/>
            <person name="Song L."/>
            <person name="Sun F."/>
            <person name="Li C."/>
            <person name="Wang X."/>
            <person name="Chen A."/>
            <person name="Jin Y."/>
            <person name="Yuan Z."/>
            <person name="Yang Y."/>
            <person name="Tan S."/>
            <person name="Peatman E."/>
            <person name="Lu J."/>
            <person name="Qin Z."/>
            <person name="Dunham R."/>
            <person name="Li Z."/>
            <person name="Sonstegard T."/>
            <person name="Feng J."/>
            <person name="Danzmann R.G."/>
            <person name="Schroeder S."/>
            <person name="Scheffler B."/>
            <person name="Duke M.V."/>
            <person name="Ballard L."/>
            <person name="Kucuktas H."/>
            <person name="Kaltenboeck L."/>
            <person name="Liu H."/>
            <person name="Armbruster J."/>
            <person name="Xie Y."/>
            <person name="Kirby M.L."/>
            <person name="Tian Y."/>
            <person name="Flanagan M.E."/>
            <person name="Mu W."/>
            <person name="Waldbieser G.C."/>
        </authorList>
    </citation>
    <scope>NUCLEOTIDE SEQUENCE [LARGE SCALE GENOMIC DNA]</scope>
    <source>
        <strain evidence="11">SDA103</strain>
    </source>
</reference>
<evidence type="ECO:0000256" key="2">
    <source>
        <dbReference type="ARBA" id="ARBA00022729"/>
    </source>
</evidence>
<dbReference type="InterPro" id="IPR037088">
    <property type="entry name" value="Vitellinogen_b-sht_shell_sf"/>
</dbReference>
<dbReference type="SMART" id="SM00638">
    <property type="entry name" value="LPD_N"/>
    <property type="match status" value="1"/>
</dbReference>
<evidence type="ECO:0000259" key="10">
    <source>
        <dbReference type="PROSITE" id="PS51211"/>
    </source>
</evidence>
<dbReference type="InterPro" id="IPR015258">
    <property type="entry name" value="Vitellinogen_b-sht_shell"/>
</dbReference>
<name>A0A9F7RNR3_ICTPU</name>
<dbReference type="SUPFAM" id="SSF56968">
    <property type="entry name" value="Lipovitellin-phosvitin complex, beta-sheet shell regions"/>
    <property type="match status" value="3"/>
</dbReference>
<evidence type="ECO:0000256" key="9">
    <source>
        <dbReference type="SAM" id="SignalP"/>
    </source>
</evidence>
<dbReference type="Gene3D" id="2.20.50.20">
    <property type="entry name" value="Lipovitellin. Chain A, domain 3"/>
    <property type="match status" value="2"/>
</dbReference>
<dbReference type="GeneID" id="108261655"/>
<dbReference type="InterPro" id="IPR015817">
    <property type="entry name" value="Vitellinogen_open_b-sht_sub1"/>
</dbReference>
<dbReference type="Gene3D" id="2.30.230.10">
    <property type="entry name" value="Lipovitellin, beta-sheet shell regions, chain A"/>
    <property type="match status" value="1"/>
</dbReference>
<evidence type="ECO:0000256" key="5">
    <source>
        <dbReference type="ARBA" id="ARBA00023180"/>
    </source>
</evidence>
<dbReference type="InterPro" id="IPR050733">
    <property type="entry name" value="Vitellogenin/Apolipophorin"/>
</dbReference>
<comment type="function">
    <text evidence="6">Precursor of the major egg-yolk proteins that are sources of nutrients during early development of oviparous organisms.</text>
</comment>
<evidence type="ECO:0000256" key="3">
    <source>
        <dbReference type="ARBA" id="ARBA00022761"/>
    </source>
</evidence>
<dbReference type="FunFam" id="2.20.50.20:FF:000001">
    <property type="entry name" value="Vitellogenin 5"/>
    <property type="match status" value="1"/>
</dbReference>
<accession>A0A9F7RNR3</accession>
<dbReference type="GO" id="GO:0005319">
    <property type="term" value="F:lipid transporter activity"/>
    <property type="evidence" value="ECO:0007669"/>
    <property type="project" value="InterPro"/>
</dbReference>